<keyword evidence="1" id="KW-0067">ATP-binding</keyword>
<dbReference type="Gene3D" id="3.40.50.300">
    <property type="entry name" value="P-loop containing nucleotide triphosphate hydrolases"/>
    <property type="match status" value="1"/>
</dbReference>
<feature type="non-terminal residue" evidence="1">
    <location>
        <position position="1"/>
    </location>
</feature>
<evidence type="ECO:0000313" key="1">
    <source>
        <dbReference type="EMBL" id="PAF11606.1"/>
    </source>
</evidence>
<protein>
    <submittedName>
        <fullName evidence="1">Macrolide ABC transporter ATP-binding protein</fullName>
    </submittedName>
</protein>
<keyword evidence="1" id="KW-0547">Nucleotide-binding</keyword>
<dbReference type="InterPro" id="IPR027417">
    <property type="entry name" value="P-loop_NTPase"/>
</dbReference>
<dbReference type="EMBL" id="NPBS01000988">
    <property type="protein sequence ID" value="PAF11606.1"/>
    <property type="molecule type" value="Genomic_DNA"/>
</dbReference>
<comment type="caution">
    <text evidence="1">The sequence shown here is derived from an EMBL/GenBank/DDBJ whole genome shotgun (WGS) entry which is preliminary data.</text>
</comment>
<evidence type="ECO:0000313" key="2">
    <source>
        <dbReference type="Proteomes" id="UP000216133"/>
    </source>
</evidence>
<reference evidence="1 2" key="1">
    <citation type="submission" date="2017-07" db="EMBL/GenBank/DDBJ databases">
        <title>Isolation and whole genome analysis of endospore-forming bacteria from heroin.</title>
        <authorList>
            <person name="Kalinowski J."/>
            <person name="Ahrens B."/>
            <person name="Al-Dilaimi A."/>
            <person name="Winkler A."/>
            <person name="Wibberg D."/>
            <person name="Schleenbecker U."/>
            <person name="Ruckert C."/>
            <person name="Wolfel R."/>
            <person name="Grass G."/>
        </authorList>
    </citation>
    <scope>NUCLEOTIDE SEQUENCE [LARGE SCALE GENOMIC DNA]</scope>
    <source>
        <strain evidence="1 2">7523-2</strain>
    </source>
</reference>
<proteinExistence type="predicted"/>
<gene>
    <name evidence="1" type="ORF">CHH61_26410</name>
</gene>
<dbReference type="GO" id="GO:0005524">
    <property type="term" value="F:ATP binding"/>
    <property type="evidence" value="ECO:0007669"/>
    <property type="project" value="UniProtKB-KW"/>
</dbReference>
<organism evidence="1 2">
    <name type="scientific">Shouchella clausii</name>
    <name type="common">Alkalihalobacillus clausii</name>
    <dbReference type="NCBI Taxonomy" id="79880"/>
    <lineage>
        <taxon>Bacteria</taxon>
        <taxon>Bacillati</taxon>
        <taxon>Bacillota</taxon>
        <taxon>Bacilli</taxon>
        <taxon>Bacillales</taxon>
        <taxon>Bacillaceae</taxon>
        <taxon>Shouchella</taxon>
    </lineage>
</organism>
<dbReference type="AlphaFoldDB" id="A0A268QVQ0"/>
<accession>A0A268QVQ0</accession>
<dbReference type="Proteomes" id="UP000216133">
    <property type="component" value="Unassembled WGS sequence"/>
</dbReference>
<name>A0A268QVQ0_SHOCL</name>
<dbReference type="SUPFAM" id="SSF52540">
    <property type="entry name" value="P-loop containing nucleoside triphosphate hydrolases"/>
    <property type="match status" value="1"/>
</dbReference>
<sequence length="43" mass="5068">FQIVQVFKKLVNEKKTTMILTTHDPAIMEMLDKVYTLEDGRIE</sequence>